<evidence type="ECO:0000256" key="1">
    <source>
        <dbReference type="ARBA" id="ARBA00022741"/>
    </source>
</evidence>
<evidence type="ECO:0000256" key="3">
    <source>
        <dbReference type="PROSITE-ProRule" id="PRU01052"/>
    </source>
</evidence>
<dbReference type="InterPro" id="IPR003191">
    <property type="entry name" value="Guanylate-bd/ATL_C"/>
</dbReference>
<gene>
    <name evidence="6" type="ORF">PPRIM_AZ9-3.1.T1060026</name>
</gene>
<evidence type="ECO:0000259" key="5">
    <source>
        <dbReference type="PROSITE" id="PS51715"/>
    </source>
</evidence>
<keyword evidence="2" id="KW-0342">GTP-binding</keyword>
<keyword evidence="4" id="KW-0175">Coiled coil</keyword>
<accession>A0A8S1P4U1</accession>
<dbReference type="InterPro" id="IPR015894">
    <property type="entry name" value="Guanylate-bd_N"/>
</dbReference>
<evidence type="ECO:0000256" key="4">
    <source>
        <dbReference type="SAM" id="Coils"/>
    </source>
</evidence>
<keyword evidence="1" id="KW-0547">Nucleotide-binding</keyword>
<name>A0A8S1P4U1_PARPR</name>
<dbReference type="Proteomes" id="UP000688137">
    <property type="component" value="Unassembled WGS sequence"/>
</dbReference>
<organism evidence="6 7">
    <name type="scientific">Paramecium primaurelia</name>
    <dbReference type="NCBI Taxonomy" id="5886"/>
    <lineage>
        <taxon>Eukaryota</taxon>
        <taxon>Sar</taxon>
        <taxon>Alveolata</taxon>
        <taxon>Ciliophora</taxon>
        <taxon>Intramacronucleata</taxon>
        <taxon>Oligohymenophorea</taxon>
        <taxon>Peniculida</taxon>
        <taxon>Parameciidae</taxon>
        <taxon>Paramecium</taxon>
    </lineage>
</organism>
<dbReference type="PANTHER" id="PTHR10751">
    <property type="entry name" value="GUANYLATE BINDING PROTEIN"/>
    <property type="match status" value="1"/>
</dbReference>
<dbReference type="Pfam" id="PF02841">
    <property type="entry name" value="GBP_C"/>
    <property type="match status" value="1"/>
</dbReference>
<dbReference type="Pfam" id="PF02263">
    <property type="entry name" value="GBP"/>
    <property type="match status" value="1"/>
</dbReference>
<sequence length="602" mass="70306">MIDLDQIKLEQINDFKAIQLITFVSQNNKFELNNEAAQFLSQLKGNIAFVVICGKYRTGKSFLLNKLIDVQNEGFQVSPSTNSCTQGIWLYTKPIINKQSNLQIYFLDTEGSESGVKSQTHDAKIFALAILMSSTFMFNSIGCIDEQSIIQLHLTTLLSKNIQVQDHDNNNNENILGYYTPKFIWLLRDFVLEMKDGQNRKITPKEYLELALHDDRQYQSENSKKVRKTLLTCFKDRNCFQFVRPVINENELQRVNQLSNNQLREEFQQQVTQFREYLLKNTSPKQLNGVNLNGRMFCKMIDTFISNFNKGKVPIISTAWEHIVETECQQGLAQAKQLYETNLKKYFGADEAKSFEEIFQILKKIRDESFQTFHYIAGIREKNNHFEEYKKKLLDFMTEKENLAIRLNDDMNNTKNEEVIAEVSQKLKENLDQETFTIDNLEVFFQHFNEFLTAYDKKSAGTEKANTLIHFLQNHHPIIVKQLVNSIVQKYSKNKNQAEEEKAVQQVKEKQLLDNIKILEQNIQQHETKIKKLDQDKVQLEAQKKQLSDQLSKLQTENKTIRDNIKDVDELQNVILQKNEEIQNLRKMITSLQTKKKKGCCG</sequence>
<feature type="domain" description="GB1/RHD3-type G" evidence="5">
    <location>
        <begin position="44"/>
        <end position="291"/>
    </location>
</feature>
<dbReference type="OMA" id="DRQSGFR"/>
<dbReference type="AlphaFoldDB" id="A0A8S1P4U1"/>
<dbReference type="EMBL" id="CAJJDM010000109">
    <property type="protein sequence ID" value="CAD8098053.1"/>
    <property type="molecule type" value="Genomic_DNA"/>
</dbReference>
<dbReference type="PROSITE" id="PS51715">
    <property type="entry name" value="G_GB1_RHD3"/>
    <property type="match status" value="1"/>
</dbReference>
<evidence type="ECO:0000256" key="2">
    <source>
        <dbReference type="ARBA" id="ARBA00023134"/>
    </source>
</evidence>
<comment type="similarity">
    <text evidence="3">Belongs to the TRAFAC class dynamin-like GTPase superfamily. GB1/RHD3 GTPase family.</text>
</comment>
<evidence type="ECO:0000313" key="7">
    <source>
        <dbReference type="Proteomes" id="UP000688137"/>
    </source>
</evidence>
<dbReference type="GO" id="GO:0003924">
    <property type="term" value="F:GTPase activity"/>
    <property type="evidence" value="ECO:0007669"/>
    <property type="project" value="InterPro"/>
</dbReference>
<dbReference type="InterPro" id="IPR030386">
    <property type="entry name" value="G_GB1_RHD3_dom"/>
</dbReference>
<feature type="coiled-coil region" evidence="4">
    <location>
        <begin position="481"/>
        <end position="595"/>
    </location>
</feature>
<dbReference type="GO" id="GO:0005525">
    <property type="term" value="F:GTP binding"/>
    <property type="evidence" value="ECO:0007669"/>
    <property type="project" value="UniProtKB-KW"/>
</dbReference>
<reference evidence="6" key="1">
    <citation type="submission" date="2021-01" db="EMBL/GenBank/DDBJ databases">
        <authorList>
            <consortium name="Genoscope - CEA"/>
            <person name="William W."/>
        </authorList>
    </citation>
    <scope>NUCLEOTIDE SEQUENCE</scope>
</reference>
<keyword evidence="7" id="KW-1185">Reference proteome</keyword>
<proteinExistence type="inferred from homology"/>
<comment type="caution">
    <text evidence="6">The sequence shown here is derived from an EMBL/GenBank/DDBJ whole genome shotgun (WGS) entry which is preliminary data.</text>
</comment>
<evidence type="ECO:0000313" key="6">
    <source>
        <dbReference type="EMBL" id="CAD8098053.1"/>
    </source>
</evidence>
<protein>
    <recommendedName>
        <fullName evidence="5">GB1/RHD3-type G domain-containing protein</fullName>
    </recommendedName>
</protein>